<evidence type="ECO:0000256" key="4">
    <source>
        <dbReference type="SAM" id="MobiDB-lite"/>
    </source>
</evidence>
<dbReference type="AlphaFoldDB" id="A0A8H3LZH3"/>
<dbReference type="EMBL" id="BLAL01000261">
    <property type="protein sequence ID" value="GES97853.1"/>
    <property type="molecule type" value="Genomic_DNA"/>
</dbReference>
<dbReference type="OrthoDB" id="19419at2759"/>
<evidence type="ECO:0000313" key="6">
    <source>
        <dbReference type="EMBL" id="GET03740.1"/>
    </source>
</evidence>
<feature type="coiled-coil region" evidence="3">
    <location>
        <begin position="33"/>
        <end position="60"/>
    </location>
</feature>
<dbReference type="PANTHER" id="PTHR11875">
    <property type="entry name" value="TESTIS-SPECIFIC Y-ENCODED PROTEIN"/>
    <property type="match status" value="1"/>
</dbReference>
<dbReference type="SUPFAM" id="SSF143113">
    <property type="entry name" value="NAP-like"/>
    <property type="match status" value="1"/>
</dbReference>
<dbReference type="Pfam" id="PF00956">
    <property type="entry name" value="NAP"/>
    <property type="match status" value="1"/>
</dbReference>
<proteinExistence type="inferred from homology"/>
<dbReference type="InterPro" id="IPR002164">
    <property type="entry name" value="NAP_family"/>
</dbReference>
<comment type="similarity">
    <text evidence="1 2">Belongs to the nucleosome assembly protein (NAP) family.</text>
</comment>
<dbReference type="InterPro" id="IPR037231">
    <property type="entry name" value="NAP-like_sf"/>
</dbReference>
<evidence type="ECO:0000256" key="3">
    <source>
        <dbReference type="SAM" id="Coils"/>
    </source>
</evidence>
<dbReference type="GO" id="GO:0006334">
    <property type="term" value="P:nucleosome assembly"/>
    <property type="evidence" value="ECO:0007669"/>
    <property type="project" value="InterPro"/>
</dbReference>
<dbReference type="EMBL" id="BLAL01000334">
    <property type="protein sequence ID" value="GET03740.1"/>
    <property type="molecule type" value="Genomic_DNA"/>
</dbReference>
<keyword evidence="3" id="KW-0175">Coiled coil</keyword>
<evidence type="ECO:0000313" key="5">
    <source>
        <dbReference type="EMBL" id="GES97853.1"/>
    </source>
</evidence>
<gene>
    <name evidence="5" type="ORF">RCL2_002442100</name>
    <name evidence="6" type="ORF">RCL2_003006800</name>
</gene>
<dbReference type="Gene3D" id="3.30.1120.90">
    <property type="entry name" value="Nucleosome assembly protein"/>
    <property type="match status" value="1"/>
</dbReference>
<dbReference type="GO" id="GO:0005634">
    <property type="term" value="C:nucleus"/>
    <property type="evidence" value="ECO:0007669"/>
    <property type="project" value="InterPro"/>
</dbReference>
<name>A0A8H3LZH3_9GLOM</name>
<feature type="region of interest" description="Disordered" evidence="4">
    <location>
        <begin position="214"/>
        <end position="247"/>
    </location>
</feature>
<reference evidence="5" key="1">
    <citation type="submission" date="2019-10" db="EMBL/GenBank/DDBJ databases">
        <title>Conservation and host-specific expression of non-tandemly repeated heterogenous ribosome RNA gene in arbuscular mycorrhizal fungi.</title>
        <authorList>
            <person name="Maeda T."/>
            <person name="Kobayashi Y."/>
            <person name="Nakagawa T."/>
            <person name="Ezawa T."/>
            <person name="Yamaguchi K."/>
            <person name="Bino T."/>
            <person name="Nishimoto Y."/>
            <person name="Shigenobu S."/>
            <person name="Kawaguchi M."/>
        </authorList>
    </citation>
    <scope>NUCLEOTIDE SEQUENCE</scope>
    <source>
        <strain evidence="5">HR1</strain>
    </source>
</reference>
<evidence type="ECO:0000313" key="7">
    <source>
        <dbReference type="Proteomes" id="UP000615446"/>
    </source>
</evidence>
<organism evidence="5 7">
    <name type="scientific">Rhizophagus clarus</name>
    <dbReference type="NCBI Taxonomy" id="94130"/>
    <lineage>
        <taxon>Eukaryota</taxon>
        <taxon>Fungi</taxon>
        <taxon>Fungi incertae sedis</taxon>
        <taxon>Mucoromycota</taxon>
        <taxon>Glomeromycotina</taxon>
        <taxon>Glomeromycetes</taxon>
        <taxon>Glomerales</taxon>
        <taxon>Glomeraceae</taxon>
        <taxon>Rhizophagus</taxon>
    </lineage>
</organism>
<feature type="compositionally biased region" description="Acidic residues" evidence="4">
    <location>
        <begin position="214"/>
        <end position="238"/>
    </location>
</feature>
<comment type="caution">
    <text evidence="5">The sequence shown here is derived from an EMBL/GenBank/DDBJ whole genome shotgun (WGS) entry which is preliminary data.</text>
</comment>
<evidence type="ECO:0000256" key="1">
    <source>
        <dbReference type="ARBA" id="ARBA00009947"/>
    </source>
</evidence>
<protein>
    <submittedName>
        <fullName evidence="5">Protein SET-like</fullName>
    </submittedName>
</protein>
<sequence>MILKSLTLFFKSQLKMAASLHFEVENGGIETIDETIAEEIKELNQELEAAELEIVKQQIRAFKPIYEKRKKVIKKIPKFWSQVLTKHIPQHLANDDDSVVQHIDDITVERDENSLENFKIVLSFSKNEYFKNKELVKEFIVDADGQRKIKSTPIDWFDGRDYTKKRKADEEDDDQSFIKWFSEENADDSSSWELGKNFRDDIYHQALMIYMAEYDDEDDEEEGINQDFDEEESEEEEEVPTKRAKHN</sequence>
<dbReference type="Proteomes" id="UP000615446">
    <property type="component" value="Unassembled WGS sequence"/>
</dbReference>
<accession>A0A8H3LZH3</accession>
<evidence type="ECO:0000256" key="2">
    <source>
        <dbReference type="RuleBase" id="RU003876"/>
    </source>
</evidence>